<evidence type="ECO:0000256" key="1">
    <source>
        <dbReference type="ARBA" id="ARBA00006817"/>
    </source>
</evidence>
<dbReference type="CDD" id="cd08891">
    <property type="entry name" value="SRPBCC_CalC"/>
    <property type="match status" value="1"/>
</dbReference>
<sequence length="163" mass="17976">MRMAQPIISEITVEALPAEAFARFVGDMGRWWPMAYSRGGARFVTVHVEPVAGGTWFEVDSDGAESPWGDVRAYDPGHRLVVGFNVASDRGVEPLERQSEVEFRFEPAGEGTRVTVEHRNLDRHGDGAEAIRQGMASDHGWPLILASFARELRFPRAAPLSAS</sequence>
<evidence type="ECO:0000313" key="3">
    <source>
        <dbReference type="EMBL" id="PVM86462.1"/>
    </source>
</evidence>
<feature type="domain" description="Activator of Hsp90 ATPase homologue 1/2-like C-terminal" evidence="2">
    <location>
        <begin position="43"/>
        <end position="151"/>
    </location>
</feature>
<dbReference type="InterPro" id="IPR023393">
    <property type="entry name" value="START-like_dom_sf"/>
</dbReference>
<dbReference type="SUPFAM" id="SSF55961">
    <property type="entry name" value="Bet v1-like"/>
    <property type="match status" value="1"/>
</dbReference>
<dbReference type="EMBL" id="QDKQ01000056">
    <property type="protein sequence ID" value="PVM86462.1"/>
    <property type="molecule type" value="Genomic_DNA"/>
</dbReference>
<comment type="similarity">
    <text evidence="1">Belongs to the AHA1 family.</text>
</comment>
<reference evidence="3 4" key="1">
    <citation type="submission" date="2018-04" db="EMBL/GenBank/DDBJ databases">
        <title>The genome sequence of Caulobacter sp. 744.</title>
        <authorList>
            <person name="Gao J."/>
            <person name="Sun J."/>
        </authorList>
    </citation>
    <scope>NUCLEOTIDE SEQUENCE [LARGE SCALE GENOMIC DNA]</scope>
    <source>
        <strain evidence="3 4">774</strain>
    </source>
</reference>
<protein>
    <recommendedName>
        <fullName evidence="2">Activator of Hsp90 ATPase homologue 1/2-like C-terminal domain-containing protein</fullName>
    </recommendedName>
</protein>
<gene>
    <name evidence="3" type="ORF">DDF67_15885</name>
</gene>
<dbReference type="Proteomes" id="UP000245073">
    <property type="component" value="Unassembled WGS sequence"/>
</dbReference>
<evidence type="ECO:0000313" key="4">
    <source>
        <dbReference type="Proteomes" id="UP000245073"/>
    </source>
</evidence>
<name>A0A2T9JRY1_9CAUL</name>
<accession>A0A2T9JRY1</accession>
<comment type="caution">
    <text evidence="3">The sequence shown here is derived from an EMBL/GenBank/DDBJ whole genome shotgun (WGS) entry which is preliminary data.</text>
</comment>
<evidence type="ECO:0000259" key="2">
    <source>
        <dbReference type="Pfam" id="PF08327"/>
    </source>
</evidence>
<dbReference type="AlphaFoldDB" id="A0A2T9JRY1"/>
<dbReference type="InterPro" id="IPR013538">
    <property type="entry name" value="ASHA1/2-like_C"/>
</dbReference>
<dbReference type="Gene3D" id="3.30.530.20">
    <property type="match status" value="1"/>
</dbReference>
<keyword evidence="4" id="KW-1185">Reference proteome</keyword>
<dbReference type="Pfam" id="PF08327">
    <property type="entry name" value="AHSA1"/>
    <property type="match status" value="1"/>
</dbReference>
<proteinExistence type="inferred from homology"/>
<organism evidence="3 4">
    <name type="scientific">Caulobacter endophyticus</name>
    <dbReference type="NCBI Taxonomy" id="2172652"/>
    <lineage>
        <taxon>Bacteria</taxon>
        <taxon>Pseudomonadati</taxon>
        <taxon>Pseudomonadota</taxon>
        <taxon>Alphaproteobacteria</taxon>
        <taxon>Caulobacterales</taxon>
        <taxon>Caulobacteraceae</taxon>
        <taxon>Caulobacter</taxon>
    </lineage>
</organism>